<keyword evidence="2" id="KW-0479">Metal-binding</keyword>
<dbReference type="NCBIfam" id="TIGR00486">
    <property type="entry name" value="YbgI_SA1388"/>
    <property type="match status" value="1"/>
</dbReference>
<dbReference type="GO" id="GO:0046872">
    <property type="term" value="F:metal ion binding"/>
    <property type="evidence" value="ECO:0007669"/>
    <property type="project" value="UniProtKB-KW"/>
</dbReference>
<dbReference type="RefSeq" id="XP_016643300.1">
    <property type="nucleotide sequence ID" value="XM_016786955.1"/>
</dbReference>
<dbReference type="OMA" id="NFDKTHL"/>
<dbReference type="PANTHER" id="PTHR13799:SF13">
    <property type="entry name" value="NIF3-LIKE PROTEIN 1"/>
    <property type="match status" value="1"/>
</dbReference>
<organism evidence="3 4">
    <name type="scientific">Pseudallescheria apiosperma</name>
    <name type="common">Scedosporium apiospermum</name>
    <dbReference type="NCBI Taxonomy" id="563466"/>
    <lineage>
        <taxon>Eukaryota</taxon>
        <taxon>Fungi</taxon>
        <taxon>Dikarya</taxon>
        <taxon>Ascomycota</taxon>
        <taxon>Pezizomycotina</taxon>
        <taxon>Sordariomycetes</taxon>
        <taxon>Hypocreomycetidae</taxon>
        <taxon>Microascales</taxon>
        <taxon>Microascaceae</taxon>
        <taxon>Scedosporium</taxon>
    </lineage>
</organism>
<comment type="similarity">
    <text evidence="1">Belongs to the GTP cyclohydrolase I type 2/NIF3 family.</text>
</comment>
<feature type="binding site" evidence="2">
    <location>
        <position position="272"/>
    </location>
    <ligand>
        <name>a divalent metal cation</name>
        <dbReference type="ChEBI" id="CHEBI:60240"/>
        <label>1</label>
    </ligand>
</feature>
<dbReference type="VEuPathDB" id="FungiDB:SAPIO_CDS4396"/>
<dbReference type="HOGENOM" id="CLU_037423_0_1_1"/>
<evidence type="ECO:0000313" key="3">
    <source>
        <dbReference type="EMBL" id="KEZ43501.1"/>
    </source>
</evidence>
<dbReference type="AlphaFoldDB" id="A0A084G839"/>
<accession>A0A084G839</accession>
<gene>
    <name evidence="3" type="ORF">SAPIO_CDS4396</name>
</gene>
<dbReference type="KEGG" id="sapo:SAPIO_CDS4396"/>
<dbReference type="InterPro" id="IPR002678">
    <property type="entry name" value="DUF34/NIF3"/>
</dbReference>
<protein>
    <submittedName>
        <fullName evidence="3">Uncharacterized protein</fullName>
    </submittedName>
</protein>
<sequence>MGSKGREWSGIEVRSPAFTQLVVKSMRELFPEELADRTWDNVGLLLDNVEVPEDPPTAPLVLLTNDLTYSVAEEAISLGVSVIISYHPIIFRPLKSLTCADPQQATLLRLASKRIAVYCPHTALDASPRGINAWLAETVEYAAKQTADAGESSDLTATRQVLRPIATPPEGNEEAGYGMATTLSKEVPAAKIIKGVGRLLGGFRHLHLVQPAGCDLAHATVTKVAVCAGSGADVLRGSDAELWITGEMSHHDALRAAQEGRIVVTTYHSNTERRFLEHRLRSALEEKLQETEAEAEVFVSQVDKDPFRVVDIEAL</sequence>
<comment type="caution">
    <text evidence="3">The sequence shown here is derived from an EMBL/GenBank/DDBJ whole genome shotgun (WGS) entry which is preliminary data.</text>
</comment>
<evidence type="ECO:0000313" key="4">
    <source>
        <dbReference type="Proteomes" id="UP000028545"/>
    </source>
</evidence>
<dbReference type="PANTHER" id="PTHR13799">
    <property type="entry name" value="NGG1 INTERACTING FACTOR 3"/>
    <property type="match status" value="1"/>
</dbReference>
<dbReference type="FunFam" id="3.40.1390.30:FF:000001">
    <property type="entry name" value="GTP cyclohydrolase 1 type 2"/>
    <property type="match status" value="1"/>
</dbReference>
<name>A0A084G839_PSEDA</name>
<dbReference type="GO" id="GO:0005739">
    <property type="term" value="C:mitochondrion"/>
    <property type="evidence" value="ECO:0007669"/>
    <property type="project" value="EnsemblFungi"/>
</dbReference>
<feature type="binding site" evidence="2">
    <location>
        <position position="87"/>
    </location>
    <ligand>
        <name>a divalent metal cation</name>
        <dbReference type="ChEBI" id="CHEBI:60240"/>
        <label>1</label>
    </ligand>
</feature>
<evidence type="ECO:0000256" key="2">
    <source>
        <dbReference type="PIRSR" id="PIRSR602678-1"/>
    </source>
</evidence>
<dbReference type="EMBL" id="JOWA01000092">
    <property type="protein sequence ID" value="KEZ43501.1"/>
    <property type="molecule type" value="Genomic_DNA"/>
</dbReference>
<dbReference type="Proteomes" id="UP000028545">
    <property type="component" value="Unassembled WGS sequence"/>
</dbReference>
<feature type="binding site" evidence="2">
    <location>
        <position position="268"/>
    </location>
    <ligand>
        <name>a divalent metal cation</name>
        <dbReference type="ChEBI" id="CHEBI:60240"/>
        <label>1</label>
    </ligand>
</feature>
<keyword evidence="4" id="KW-1185">Reference proteome</keyword>
<dbReference type="Gene3D" id="3.40.1390.30">
    <property type="entry name" value="NIF3 (NGG1p interacting factor 3)-like"/>
    <property type="match status" value="1"/>
</dbReference>
<dbReference type="SUPFAM" id="SSF102705">
    <property type="entry name" value="NIF3 (NGG1p interacting factor 3)-like"/>
    <property type="match status" value="1"/>
</dbReference>
<dbReference type="OrthoDB" id="3345469at2759"/>
<dbReference type="InterPro" id="IPR036069">
    <property type="entry name" value="DUF34/NIF3_sf"/>
</dbReference>
<dbReference type="Pfam" id="PF01784">
    <property type="entry name" value="DUF34_NIF3"/>
    <property type="match status" value="1"/>
</dbReference>
<evidence type="ECO:0000256" key="1">
    <source>
        <dbReference type="ARBA" id="ARBA00006964"/>
    </source>
</evidence>
<reference evidence="3 4" key="1">
    <citation type="journal article" date="2014" name="Genome Announc.">
        <title>Draft genome sequence of the pathogenic fungus Scedosporium apiospermum.</title>
        <authorList>
            <person name="Vandeputte P."/>
            <person name="Ghamrawi S."/>
            <person name="Rechenmann M."/>
            <person name="Iltis A."/>
            <person name="Giraud S."/>
            <person name="Fleury M."/>
            <person name="Thornton C."/>
            <person name="Delhaes L."/>
            <person name="Meyer W."/>
            <person name="Papon N."/>
            <person name="Bouchara J.P."/>
        </authorList>
    </citation>
    <scope>NUCLEOTIDE SEQUENCE [LARGE SCALE GENOMIC DNA]</scope>
    <source>
        <strain evidence="3 4">IHEM 14462</strain>
    </source>
</reference>
<feature type="binding site" evidence="2">
    <location>
        <position position="125"/>
    </location>
    <ligand>
        <name>a divalent metal cation</name>
        <dbReference type="ChEBI" id="CHEBI:60240"/>
        <label>1</label>
    </ligand>
</feature>
<dbReference type="GeneID" id="27723468"/>
<proteinExistence type="inferred from homology"/>